<reference evidence="1 2" key="1">
    <citation type="submission" date="2020-02" db="EMBL/GenBank/DDBJ databases">
        <title>Paenibacillus sp. nov., isolated from rhizosphere soil of tomato.</title>
        <authorList>
            <person name="Weon H.-Y."/>
            <person name="Lee S.A."/>
        </authorList>
    </citation>
    <scope>NUCLEOTIDE SEQUENCE [LARGE SCALE GENOMIC DNA]</scope>
    <source>
        <strain evidence="1 2">14171R-81</strain>
    </source>
</reference>
<sequence>MAGTVWLWDGKACRLCAGRPDAGAESAGPAEGDAVIVAGEAAAWPGSRGARGFGALCLNADAAEFAAWDRNETERRLRRAGAAVLAPGQQALRSYEVSLFQLQPLAVEKLQLKPRAHAQPQPKGRALRANVGSNGEPVMKRVQTMSDRDARYRPFARLAVRALYACGLDNGIVELADDGDGKCYVAGIRLPSAAAYRTGIWREAADALAARLQADARDRNSGEAPAILLGADPEFLLLAENGRVVSAARYLEGGHGAGCDAIVVGGAVVHPIAELRPAPSPTPDGLARNIRRLLQEAARRIPDQPPLRWAAGGMPAVGFALGGHVHLSGVPLTGRLLRQLDSYVAFPLAMIESPSERIRRPRYGALGDFRLQPHGGFEYRTLPSWLASPLAAKAAFALALLCARESGSLSYLPSSEDEYLAAYYEGDRPTLTRCLEGLAASMANTASYPELSRWIEPLLQAIRDGRTWDAAGDFRAKWRISPRQA</sequence>
<evidence type="ECO:0008006" key="3">
    <source>
        <dbReference type="Google" id="ProtNLM"/>
    </source>
</evidence>
<evidence type="ECO:0000313" key="2">
    <source>
        <dbReference type="Proteomes" id="UP000479114"/>
    </source>
</evidence>
<proteinExistence type="predicted"/>
<organism evidence="1 2">
    <name type="scientific">Paenibacillus rhizovicinus</name>
    <dbReference type="NCBI Taxonomy" id="2704463"/>
    <lineage>
        <taxon>Bacteria</taxon>
        <taxon>Bacillati</taxon>
        <taxon>Bacillota</taxon>
        <taxon>Bacilli</taxon>
        <taxon>Bacillales</taxon>
        <taxon>Paenibacillaceae</taxon>
        <taxon>Paenibacillus</taxon>
    </lineage>
</organism>
<dbReference type="RefSeq" id="WP_162644565.1">
    <property type="nucleotide sequence ID" value="NZ_CP048286.1"/>
</dbReference>
<accession>A0A6C0P7F7</accession>
<dbReference type="AlphaFoldDB" id="A0A6C0P7F7"/>
<name>A0A6C0P7F7_9BACL</name>
<keyword evidence="2" id="KW-1185">Reference proteome</keyword>
<dbReference type="Pfam" id="PF14395">
    <property type="entry name" value="COOH-NH2_lig"/>
    <property type="match status" value="1"/>
</dbReference>
<gene>
    <name evidence="1" type="ORF">GZH47_29245</name>
</gene>
<dbReference type="EMBL" id="CP048286">
    <property type="protein sequence ID" value="QHW34478.1"/>
    <property type="molecule type" value="Genomic_DNA"/>
</dbReference>
<evidence type="ECO:0000313" key="1">
    <source>
        <dbReference type="EMBL" id="QHW34478.1"/>
    </source>
</evidence>
<dbReference type="Proteomes" id="UP000479114">
    <property type="component" value="Chromosome"/>
</dbReference>
<protein>
    <recommendedName>
        <fullName evidence="3">PhiEco32-like amidoligase-type 2 protein</fullName>
    </recommendedName>
</protein>
<dbReference type="KEGG" id="prz:GZH47_29245"/>
<dbReference type="InterPro" id="IPR025681">
    <property type="entry name" value="COOH-NH2_lig"/>
</dbReference>